<dbReference type="InterPro" id="IPR008995">
    <property type="entry name" value="Mo/tungstate-bd_C_term_dom"/>
</dbReference>
<evidence type="ECO:0000256" key="5">
    <source>
        <dbReference type="ARBA" id="ARBA00022840"/>
    </source>
</evidence>
<sequence>MAGAAVSFRNVSKQYGSVTALSDFDLDIAPGEFVTFLGPSGSGKSTALNVLAGFTDATSGDVLIAGQSVAALPPEKRQLGMVFQSYSLFPHMTVYENVAFPLRLRKAPAAEIRRKVEQSLEMVRLSELGGRMPRELSGGQRQRVAFARAVVFEPPVLLMDEPLGALDLKLREAMQLEIKRYHAQLGCTIVFVTHDQGEALVLSDRIVVMGGGHIAQVDTPERIYDFPQSRYVAEFIGKTNILTLTPGAGDDLRVEETGGALPAGAIARISATPARISIRPEKLHRMEPGTANAHAFPVRIEETLFLGDIVQYEAATANGVRIFFQEHRGPDAPMLSRGADVAIGFRFEDALVVTGESAPEQD</sequence>
<accession>A0AAW5R4J7</accession>
<protein>
    <submittedName>
        <fullName evidence="7">ABC transporter ATP-binding protein</fullName>
    </submittedName>
</protein>
<proteinExistence type="inferred from homology"/>
<evidence type="ECO:0000313" key="7">
    <source>
        <dbReference type="EMBL" id="MCT8973808.1"/>
    </source>
</evidence>
<keyword evidence="3" id="KW-0813">Transport</keyword>
<dbReference type="SUPFAM" id="SSF50331">
    <property type="entry name" value="MOP-like"/>
    <property type="match status" value="1"/>
</dbReference>
<dbReference type="Gene3D" id="3.40.50.300">
    <property type="entry name" value="P-loop containing nucleotide triphosphate hydrolases"/>
    <property type="match status" value="1"/>
</dbReference>
<dbReference type="InterPro" id="IPR003593">
    <property type="entry name" value="AAA+_ATPase"/>
</dbReference>
<dbReference type="PROSITE" id="PS50893">
    <property type="entry name" value="ABC_TRANSPORTER_2"/>
    <property type="match status" value="1"/>
</dbReference>
<dbReference type="GO" id="GO:0016887">
    <property type="term" value="F:ATP hydrolysis activity"/>
    <property type="evidence" value="ECO:0007669"/>
    <property type="project" value="InterPro"/>
</dbReference>
<dbReference type="RefSeq" id="WP_261617384.1">
    <property type="nucleotide sequence ID" value="NZ_JALIDZ010000008.1"/>
</dbReference>
<evidence type="ECO:0000259" key="6">
    <source>
        <dbReference type="PROSITE" id="PS50893"/>
    </source>
</evidence>
<evidence type="ECO:0000256" key="4">
    <source>
        <dbReference type="ARBA" id="ARBA00022741"/>
    </source>
</evidence>
<comment type="caution">
    <text evidence="7">The sequence shown here is derived from an EMBL/GenBank/DDBJ whole genome shotgun (WGS) entry which is preliminary data.</text>
</comment>
<dbReference type="EMBL" id="JALIDZ010000008">
    <property type="protein sequence ID" value="MCT8973808.1"/>
    <property type="molecule type" value="Genomic_DNA"/>
</dbReference>
<dbReference type="GO" id="GO:0140359">
    <property type="term" value="F:ABC-type transporter activity"/>
    <property type="evidence" value="ECO:0007669"/>
    <property type="project" value="UniProtKB-ARBA"/>
</dbReference>
<keyword evidence="5 7" id="KW-0067">ATP-binding</keyword>
<name>A0AAW5R4J7_9HYPH</name>
<keyword evidence="4" id="KW-0547">Nucleotide-binding</keyword>
<evidence type="ECO:0000256" key="2">
    <source>
        <dbReference type="ARBA" id="ARBA00005417"/>
    </source>
</evidence>
<dbReference type="SUPFAM" id="SSF52540">
    <property type="entry name" value="P-loop containing nucleoside triphosphate hydrolases"/>
    <property type="match status" value="1"/>
</dbReference>
<dbReference type="InterPro" id="IPR027417">
    <property type="entry name" value="P-loop_NTPase"/>
</dbReference>
<feature type="domain" description="ABC transporter" evidence="6">
    <location>
        <begin position="6"/>
        <end position="236"/>
    </location>
</feature>
<dbReference type="PROSITE" id="PS00211">
    <property type="entry name" value="ABC_TRANSPORTER_1"/>
    <property type="match status" value="1"/>
</dbReference>
<evidence type="ECO:0000256" key="1">
    <source>
        <dbReference type="ARBA" id="ARBA00004417"/>
    </source>
</evidence>
<comment type="similarity">
    <text evidence="2">Belongs to the ABC transporter superfamily.</text>
</comment>
<dbReference type="InterPro" id="IPR050093">
    <property type="entry name" value="ABC_SmlMolc_Importer"/>
</dbReference>
<dbReference type="InterPro" id="IPR013611">
    <property type="entry name" value="Transp-assoc_OB_typ2"/>
</dbReference>
<dbReference type="Pfam" id="PF08402">
    <property type="entry name" value="TOBE_2"/>
    <property type="match status" value="1"/>
</dbReference>
<gene>
    <name evidence="7" type="ORF">MUB46_18230</name>
</gene>
<evidence type="ECO:0000256" key="3">
    <source>
        <dbReference type="ARBA" id="ARBA00022448"/>
    </source>
</evidence>
<dbReference type="InterPro" id="IPR017871">
    <property type="entry name" value="ABC_transporter-like_CS"/>
</dbReference>
<dbReference type="GO" id="GO:0043190">
    <property type="term" value="C:ATP-binding cassette (ABC) transporter complex"/>
    <property type="evidence" value="ECO:0007669"/>
    <property type="project" value="InterPro"/>
</dbReference>
<dbReference type="PANTHER" id="PTHR42781:SF4">
    <property type="entry name" value="SPERMIDINE_PUTRESCINE IMPORT ATP-BINDING PROTEIN POTA"/>
    <property type="match status" value="1"/>
</dbReference>
<dbReference type="Pfam" id="PF00005">
    <property type="entry name" value="ABC_tran"/>
    <property type="match status" value="1"/>
</dbReference>
<dbReference type="GO" id="GO:0005524">
    <property type="term" value="F:ATP binding"/>
    <property type="evidence" value="ECO:0007669"/>
    <property type="project" value="UniProtKB-KW"/>
</dbReference>
<evidence type="ECO:0000313" key="8">
    <source>
        <dbReference type="Proteomes" id="UP001320898"/>
    </source>
</evidence>
<keyword evidence="8" id="KW-1185">Reference proteome</keyword>
<dbReference type="FunFam" id="3.40.50.300:FF:000042">
    <property type="entry name" value="Maltose/maltodextrin ABC transporter, ATP-binding protein"/>
    <property type="match status" value="1"/>
</dbReference>
<dbReference type="SMART" id="SM00382">
    <property type="entry name" value="AAA"/>
    <property type="match status" value="1"/>
</dbReference>
<dbReference type="PANTHER" id="PTHR42781">
    <property type="entry name" value="SPERMIDINE/PUTRESCINE IMPORT ATP-BINDING PROTEIN POTA"/>
    <property type="match status" value="1"/>
</dbReference>
<dbReference type="AlphaFoldDB" id="A0AAW5R4J7"/>
<reference evidence="7 8" key="1">
    <citation type="submission" date="2022-04" db="EMBL/GenBank/DDBJ databases">
        <authorList>
            <person name="Ye Y.-Q."/>
            <person name="Du Z.-J."/>
        </authorList>
    </citation>
    <scope>NUCLEOTIDE SEQUENCE [LARGE SCALE GENOMIC DNA]</scope>
    <source>
        <strain evidence="7 8">A6E488</strain>
    </source>
</reference>
<dbReference type="InterPro" id="IPR003439">
    <property type="entry name" value="ABC_transporter-like_ATP-bd"/>
</dbReference>
<dbReference type="Proteomes" id="UP001320898">
    <property type="component" value="Unassembled WGS sequence"/>
</dbReference>
<comment type="subcellular location">
    <subcellularLocation>
        <location evidence="1">Cell inner membrane</location>
        <topology evidence="1">Peripheral membrane protein</topology>
    </subcellularLocation>
</comment>
<organism evidence="7 8">
    <name type="scientific">Microbaculum marinisediminis</name>
    <dbReference type="NCBI Taxonomy" id="2931392"/>
    <lineage>
        <taxon>Bacteria</taxon>
        <taxon>Pseudomonadati</taxon>
        <taxon>Pseudomonadota</taxon>
        <taxon>Alphaproteobacteria</taxon>
        <taxon>Hyphomicrobiales</taxon>
        <taxon>Tepidamorphaceae</taxon>
        <taxon>Microbaculum</taxon>
    </lineage>
</organism>